<dbReference type="SUPFAM" id="SSF81383">
    <property type="entry name" value="F-box domain"/>
    <property type="match status" value="1"/>
</dbReference>
<dbReference type="InterPro" id="IPR051304">
    <property type="entry name" value="SCF_F-box_domain"/>
</dbReference>
<dbReference type="FunCoup" id="A0A1U8AUT4">
    <property type="interactions" value="2157"/>
</dbReference>
<name>A0A1U8AUT4_NELNU</name>
<dbReference type="InterPro" id="IPR005174">
    <property type="entry name" value="KIB1-4_b-propeller"/>
</dbReference>
<dbReference type="Pfam" id="PF12937">
    <property type="entry name" value="F-box-like"/>
    <property type="match status" value="1"/>
</dbReference>
<dbReference type="PANTHER" id="PTHR47123">
    <property type="entry name" value="F-BOX PROTEIN SKIP23"/>
    <property type="match status" value="1"/>
</dbReference>
<dbReference type="RefSeq" id="XP_010266938.1">
    <property type="nucleotide sequence ID" value="XM_010268636.1"/>
</dbReference>
<dbReference type="Gene3D" id="1.20.1280.50">
    <property type="match status" value="1"/>
</dbReference>
<dbReference type="OMA" id="WGFYLSK"/>
<dbReference type="Pfam" id="PF03478">
    <property type="entry name" value="Beta-prop_KIB1-4"/>
    <property type="match status" value="1"/>
</dbReference>
<dbReference type="InterPro" id="IPR001810">
    <property type="entry name" value="F-box_dom"/>
</dbReference>
<gene>
    <name evidence="2" type="primary">LOC104604338</name>
</gene>
<dbReference type="AlphaFoldDB" id="A0A1U8AUT4"/>
<dbReference type="SMART" id="SM00256">
    <property type="entry name" value="FBOX"/>
    <property type="match status" value="1"/>
</dbReference>
<proteinExistence type="predicted"/>
<protein>
    <submittedName>
        <fullName evidence="2">F-box protein SKIP23-like</fullName>
    </submittedName>
</protein>
<dbReference type="GeneID" id="104604338"/>
<dbReference type="eggNOG" id="ENOG502QW71">
    <property type="taxonomic scope" value="Eukaryota"/>
</dbReference>
<evidence type="ECO:0000313" key="1">
    <source>
        <dbReference type="Proteomes" id="UP000189703"/>
    </source>
</evidence>
<dbReference type="InterPro" id="IPR036047">
    <property type="entry name" value="F-box-like_dom_sf"/>
</dbReference>
<accession>A0A1U8AUT4</accession>
<reference evidence="2" key="1">
    <citation type="submission" date="2025-08" db="UniProtKB">
        <authorList>
            <consortium name="RefSeq"/>
        </authorList>
    </citation>
    <scope>IDENTIFICATION</scope>
</reference>
<organism evidence="1 2">
    <name type="scientific">Nelumbo nucifera</name>
    <name type="common">Sacred lotus</name>
    <dbReference type="NCBI Taxonomy" id="4432"/>
    <lineage>
        <taxon>Eukaryota</taxon>
        <taxon>Viridiplantae</taxon>
        <taxon>Streptophyta</taxon>
        <taxon>Embryophyta</taxon>
        <taxon>Tracheophyta</taxon>
        <taxon>Spermatophyta</taxon>
        <taxon>Magnoliopsida</taxon>
        <taxon>Proteales</taxon>
        <taxon>Nelumbonaceae</taxon>
        <taxon>Nelumbo</taxon>
    </lineage>
</organism>
<dbReference type="GO" id="GO:0016567">
    <property type="term" value="P:protein ubiquitination"/>
    <property type="evidence" value="ECO:0000318"/>
    <property type="project" value="GO_Central"/>
</dbReference>
<keyword evidence="1" id="KW-1185">Reference proteome</keyword>
<dbReference type="OrthoDB" id="599103at2759"/>
<dbReference type="KEGG" id="nnu:104604338"/>
<dbReference type="CDD" id="cd09917">
    <property type="entry name" value="F-box_SF"/>
    <property type="match status" value="1"/>
</dbReference>
<evidence type="ECO:0000313" key="2">
    <source>
        <dbReference type="RefSeq" id="XP_010266938.1"/>
    </source>
</evidence>
<dbReference type="Proteomes" id="UP000189703">
    <property type="component" value="Unplaced"/>
</dbReference>
<dbReference type="PANTHER" id="PTHR47123:SF15">
    <property type="entry name" value="F-BOX PROTEIN SKIP23"/>
    <property type="match status" value="1"/>
</dbReference>
<sequence length="409" mass="46084">MAEWSQLPHELLELIAKQLTTYFDVLRFRAVCSTWRSAVSPRRYRLPGRFPILTNEEVTDTSGGFYLSKRSIFRLGLPENHRQVVAGAGSDGWLIKVEEDTPEVMHLLNPLSRNQIKPLPATFPKVLDLSEIRVSELGQEYVLQYVDYRSSGDADNLYMEKVVFSLNPAYGHDYMLLTIHVSGKLAMFKSGDETWTIIQDLTFPYDDVIHFKGKFYAVDHTGRTVTVDSSPAVTVIAFPVFGGDKKFLVESEGDLLLVDMYLSVGPDDDPNNNEDEDAIFGHIDSYIIEKTVKFEVFKLDPGRQKWVSMKSLGDRLLFLGDNCSFSASASDFAGCKGNCIYFTDNFFHSNGEEDGAPFMDHDIGVFNLEDGSIGPLASYPGYSKLFWPPPSWIASTMSEECNRFKDLTL</sequence>